<dbReference type="Proteomes" id="UP000636891">
    <property type="component" value="Unassembled WGS sequence"/>
</dbReference>
<reference evidence="1 2" key="1">
    <citation type="submission" date="2020-08" db="EMBL/GenBank/DDBJ databases">
        <title>Genome public.</title>
        <authorList>
            <person name="Liu C."/>
            <person name="Sun Q."/>
        </authorList>
    </citation>
    <scope>NUCLEOTIDE SEQUENCE [LARGE SCALE GENOMIC DNA]</scope>
    <source>
        <strain evidence="1 2">New-7</strain>
    </source>
</reference>
<comment type="caution">
    <text evidence="1">The sequence shown here is derived from an EMBL/GenBank/DDBJ whole genome shotgun (WGS) entry which is preliminary data.</text>
</comment>
<organism evidence="1 2">
    <name type="scientific">Alistipes hominis</name>
    <dbReference type="NCBI Taxonomy" id="2763015"/>
    <lineage>
        <taxon>Bacteria</taxon>
        <taxon>Pseudomonadati</taxon>
        <taxon>Bacteroidota</taxon>
        <taxon>Bacteroidia</taxon>
        <taxon>Bacteroidales</taxon>
        <taxon>Rikenellaceae</taxon>
        <taxon>Alistipes</taxon>
    </lineage>
</organism>
<dbReference type="RefSeq" id="WP_118655901.1">
    <property type="nucleotide sequence ID" value="NZ_JACOOK010000003.1"/>
</dbReference>
<proteinExistence type="predicted"/>
<dbReference type="InterPro" id="IPR016181">
    <property type="entry name" value="Acyl_CoA_acyltransferase"/>
</dbReference>
<accession>A0ABR7CMF7</accession>
<dbReference type="Gene3D" id="3.40.630.30">
    <property type="match status" value="1"/>
</dbReference>
<name>A0ABR7CMF7_9BACT</name>
<evidence type="ECO:0000313" key="1">
    <source>
        <dbReference type="EMBL" id="MBC5616858.1"/>
    </source>
</evidence>
<keyword evidence="2" id="KW-1185">Reference proteome</keyword>
<dbReference type="SUPFAM" id="SSF55729">
    <property type="entry name" value="Acyl-CoA N-acyltransferases (Nat)"/>
    <property type="match status" value="1"/>
</dbReference>
<gene>
    <name evidence="1" type="ORF">H8S08_07470</name>
</gene>
<protein>
    <submittedName>
        <fullName evidence="1">GNAT family N-acetyltransferase</fullName>
    </submittedName>
</protein>
<sequence>MIEYEELRADIDRYLMERFKYRKSLVRLTADNIIATRRNSRVDLYLRIRRIESRFPPDCLIIARLGFSKERVGHGTHFVQFLTGVAKKYGFNYIGIECANDKSSALAKKLGFYSIDSENYAIATSNLISYFSME</sequence>
<dbReference type="EMBL" id="JACOOK010000003">
    <property type="protein sequence ID" value="MBC5616858.1"/>
    <property type="molecule type" value="Genomic_DNA"/>
</dbReference>
<evidence type="ECO:0000313" key="2">
    <source>
        <dbReference type="Proteomes" id="UP000636891"/>
    </source>
</evidence>